<dbReference type="Gene3D" id="1.10.287.70">
    <property type="match status" value="1"/>
</dbReference>
<dbReference type="EMBL" id="JBBKZT010000001">
    <property type="protein sequence ID" value="MEJ8845035.1"/>
    <property type="molecule type" value="Genomic_DNA"/>
</dbReference>
<dbReference type="SUPFAM" id="SSF81324">
    <property type="entry name" value="Voltage-gated potassium channels"/>
    <property type="match status" value="1"/>
</dbReference>
<gene>
    <name evidence="3" type="ORF">WKW82_00130</name>
</gene>
<dbReference type="Pfam" id="PF07885">
    <property type="entry name" value="Ion_trans_2"/>
    <property type="match status" value="1"/>
</dbReference>
<sequence>MIDLLAWVISIAMIGVSVEVHYRAMTLISDRFIPWGLQRFDARRTLLLAMMALMLGHFAEIGLYGLALHAMSLFPQFGSLAGTFDGKVGDFVYYSAVNYTSLGYGEVYPVGPIRVLAVTECLTGLMMIGWSTSFTYLKMEQLWQARAAKVAGGHAGQDTH</sequence>
<feature type="domain" description="Potassium channel" evidence="2">
    <location>
        <begin position="84"/>
        <end position="134"/>
    </location>
</feature>
<accession>A0ABU8WC07</accession>
<evidence type="ECO:0000313" key="4">
    <source>
        <dbReference type="Proteomes" id="UP001385892"/>
    </source>
</evidence>
<keyword evidence="1" id="KW-0472">Membrane</keyword>
<name>A0ABU8WC07_9BURK</name>
<keyword evidence="1" id="KW-0812">Transmembrane</keyword>
<evidence type="ECO:0000313" key="3">
    <source>
        <dbReference type="EMBL" id="MEJ8845035.1"/>
    </source>
</evidence>
<evidence type="ECO:0000256" key="1">
    <source>
        <dbReference type="SAM" id="Phobius"/>
    </source>
</evidence>
<keyword evidence="1" id="KW-1133">Transmembrane helix</keyword>
<protein>
    <submittedName>
        <fullName evidence="3">Ion channel</fullName>
    </submittedName>
</protein>
<dbReference type="InterPro" id="IPR013099">
    <property type="entry name" value="K_chnl_dom"/>
</dbReference>
<reference evidence="3 4" key="1">
    <citation type="submission" date="2024-03" db="EMBL/GenBank/DDBJ databases">
        <title>Novel species of the genus Variovorax.</title>
        <authorList>
            <person name="Liu Q."/>
            <person name="Xin Y.-H."/>
        </authorList>
    </citation>
    <scope>NUCLEOTIDE SEQUENCE [LARGE SCALE GENOMIC DNA]</scope>
    <source>
        <strain evidence="3 4">KACC 18900</strain>
    </source>
</reference>
<keyword evidence="4" id="KW-1185">Reference proteome</keyword>
<proteinExistence type="predicted"/>
<organism evidence="3 4">
    <name type="scientific">Variovorax rhizosphaerae</name>
    <dbReference type="NCBI Taxonomy" id="1836200"/>
    <lineage>
        <taxon>Bacteria</taxon>
        <taxon>Pseudomonadati</taxon>
        <taxon>Pseudomonadota</taxon>
        <taxon>Betaproteobacteria</taxon>
        <taxon>Burkholderiales</taxon>
        <taxon>Comamonadaceae</taxon>
        <taxon>Variovorax</taxon>
    </lineage>
</organism>
<evidence type="ECO:0000259" key="2">
    <source>
        <dbReference type="Pfam" id="PF07885"/>
    </source>
</evidence>
<comment type="caution">
    <text evidence="3">The sequence shown here is derived from an EMBL/GenBank/DDBJ whole genome shotgun (WGS) entry which is preliminary data.</text>
</comment>
<feature type="transmembrane region" description="Helical" evidence="1">
    <location>
        <begin position="46"/>
        <end position="67"/>
    </location>
</feature>
<feature type="transmembrane region" description="Helical" evidence="1">
    <location>
        <begin position="6"/>
        <end position="25"/>
    </location>
</feature>
<feature type="transmembrane region" description="Helical" evidence="1">
    <location>
        <begin position="115"/>
        <end position="137"/>
    </location>
</feature>
<dbReference type="Proteomes" id="UP001385892">
    <property type="component" value="Unassembled WGS sequence"/>
</dbReference>
<dbReference type="RefSeq" id="WP_340340224.1">
    <property type="nucleotide sequence ID" value="NZ_JBBKZT010000001.1"/>
</dbReference>